<comment type="caution">
    <text evidence="1">The sequence shown here is derived from an EMBL/GenBank/DDBJ whole genome shotgun (WGS) entry which is preliminary data.</text>
</comment>
<dbReference type="AlphaFoldDB" id="A0A8S9KLV4"/>
<dbReference type="Proteomes" id="UP000712281">
    <property type="component" value="Unassembled WGS sequence"/>
</dbReference>
<dbReference type="EMBL" id="QGKW02000717">
    <property type="protein sequence ID" value="KAF2595754.1"/>
    <property type="molecule type" value="Genomic_DNA"/>
</dbReference>
<accession>A0A8S9KLV4</accession>
<reference evidence="1" key="1">
    <citation type="submission" date="2019-12" db="EMBL/GenBank/DDBJ databases">
        <title>Genome sequencing and annotation of Brassica cretica.</title>
        <authorList>
            <person name="Studholme D.J."/>
            <person name="Sarris P.F."/>
        </authorList>
    </citation>
    <scope>NUCLEOTIDE SEQUENCE</scope>
    <source>
        <strain evidence="1">PFS-001/15</strain>
        <tissue evidence="1">Leaf</tissue>
    </source>
</reference>
<protein>
    <submittedName>
        <fullName evidence="1">Uncharacterized protein</fullName>
    </submittedName>
</protein>
<evidence type="ECO:0000313" key="1">
    <source>
        <dbReference type="EMBL" id="KAF2595754.1"/>
    </source>
</evidence>
<sequence length="70" mass="8136">MMAIVYPTANRIVVLSVDPVTVMDYSRSILWDGYRSLAEWYCRSMVESGYRSMLHTLSRIQLQSRSSMLL</sequence>
<name>A0A8S9KLV4_BRACR</name>
<gene>
    <name evidence="1" type="ORF">F2Q68_00010559</name>
</gene>
<organism evidence="1 2">
    <name type="scientific">Brassica cretica</name>
    <name type="common">Mustard</name>
    <dbReference type="NCBI Taxonomy" id="69181"/>
    <lineage>
        <taxon>Eukaryota</taxon>
        <taxon>Viridiplantae</taxon>
        <taxon>Streptophyta</taxon>
        <taxon>Embryophyta</taxon>
        <taxon>Tracheophyta</taxon>
        <taxon>Spermatophyta</taxon>
        <taxon>Magnoliopsida</taxon>
        <taxon>eudicotyledons</taxon>
        <taxon>Gunneridae</taxon>
        <taxon>Pentapetalae</taxon>
        <taxon>rosids</taxon>
        <taxon>malvids</taxon>
        <taxon>Brassicales</taxon>
        <taxon>Brassicaceae</taxon>
        <taxon>Brassiceae</taxon>
        <taxon>Brassica</taxon>
    </lineage>
</organism>
<proteinExistence type="predicted"/>
<evidence type="ECO:0000313" key="2">
    <source>
        <dbReference type="Proteomes" id="UP000712281"/>
    </source>
</evidence>